<dbReference type="AlphaFoldDB" id="A0A4Y9SE95"/>
<organism evidence="2 3">
    <name type="scientific">Zemynaea arenosa</name>
    <dbReference type="NCBI Taxonomy" id="2561931"/>
    <lineage>
        <taxon>Bacteria</taxon>
        <taxon>Pseudomonadati</taxon>
        <taxon>Pseudomonadota</taxon>
        <taxon>Betaproteobacteria</taxon>
        <taxon>Burkholderiales</taxon>
        <taxon>Oxalobacteraceae</taxon>
        <taxon>Telluria group</taxon>
        <taxon>Zemynaea</taxon>
    </lineage>
</organism>
<accession>A0A4Y9SE95</accession>
<keyword evidence="3" id="KW-1185">Reference proteome</keyword>
<dbReference type="Pfam" id="PF02627">
    <property type="entry name" value="CMD"/>
    <property type="match status" value="1"/>
</dbReference>
<dbReference type="PANTHER" id="PTHR34846:SF10">
    <property type="entry name" value="CYTOPLASMIC PROTEIN"/>
    <property type="match status" value="1"/>
</dbReference>
<dbReference type="SUPFAM" id="SSF69118">
    <property type="entry name" value="AhpD-like"/>
    <property type="match status" value="1"/>
</dbReference>
<comment type="caution">
    <text evidence="2">The sequence shown here is derived from an EMBL/GenBank/DDBJ whole genome shotgun (WGS) entry which is preliminary data.</text>
</comment>
<feature type="domain" description="Carboxymuconolactone decarboxylase-like" evidence="1">
    <location>
        <begin position="12"/>
        <end position="94"/>
    </location>
</feature>
<evidence type="ECO:0000313" key="3">
    <source>
        <dbReference type="Proteomes" id="UP000298438"/>
    </source>
</evidence>
<dbReference type="InterPro" id="IPR003779">
    <property type="entry name" value="CMD-like"/>
</dbReference>
<sequence>MIMRLEYYNASPAAYKAWFAVEQYIRGCGLEHGLLHLIKLRASQINGCAFCVDMHSQEGLKDGDSVRRLFAVSAWRDTSFFSPRERAALAWTEALTQLSQQPELDAVYEDLKAHFTEKEMVDLTVAISTINGWNRLSVGFGAQPKD</sequence>
<reference evidence="2 3" key="1">
    <citation type="submission" date="2019-03" db="EMBL/GenBank/DDBJ databases">
        <title>Draft Genome Sequence of Massilia arenosa sp. nov., a Novel Massilia Species Isolated from a Sandy-loam Maize Soil.</title>
        <authorList>
            <person name="Raths R."/>
            <person name="Peta V."/>
            <person name="Bucking H."/>
        </authorList>
    </citation>
    <scope>NUCLEOTIDE SEQUENCE [LARGE SCALE GENOMIC DNA]</scope>
    <source>
        <strain evidence="2 3">MC02</strain>
    </source>
</reference>
<dbReference type="EMBL" id="SPVF01000122">
    <property type="protein sequence ID" value="TFW21272.1"/>
    <property type="molecule type" value="Genomic_DNA"/>
</dbReference>
<evidence type="ECO:0000259" key="1">
    <source>
        <dbReference type="Pfam" id="PF02627"/>
    </source>
</evidence>
<name>A0A4Y9SE95_9BURK</name>
<dbReference type="InterPro" id="IPR004675">
    <property type="entry name" value="AhpD_core"/>
</dbReference>
<proteinExistence type="predicted"/>
<dbReference type="PANTHER" id="PTHR34846">
    <property type="entry name" value="4-CARBOXYMUCONOLACTONE DECARBOXYLASE FAMILY PROTEIN (AFU_ORTHOLOGUE AFUA_6G11590)"/>
    <property type="match status" value="1"/>
</dbReference>
<dbReference type="Proteomes" id="UP000298438">
    <property type="component" value="Unassembled WGS sequence"/>
</dbReference>
<dbReference type="Gene3D" id="1.20.1290.10">
    <property type="entry name" value="AhpD-like"/>
    <property type="match status" value="1"/>
</dbReference>
<dbReference type="NCBIfam" id="TIGR00778">
    <property type="entry name" value="ahpD_dom"/>
    <property type="match status" value="1"/>
</dbReference>
<protein>
    <submittedName>
        <fullName evidence="2">Carboxymuconolactone decarboxylase family protein</fullName>
    </submittedName>
</protein>
<dbReference type="OrthoDB" id="9801997at2"/>
<gene>
    <name evidence="2" type="ORF">E4L96_09270</name>
</gene>
<dbReference type="GO" id="GO:0051920">
    <property type="term" value="F:peroxiredoxin activity"/>
    <property type="evidence" value="ECO:0007669"/>
    <property type="project" value="InterPro"/>
</dbReference>
<dbReference type="InterPro" id="IPR029032">
    <property type="entry name" value="AhpD-like"/>
</dbReference>
<evidence type="ECO:0000313" key="2">
    <source>
        <dbReference type="EMBL" id="TFW21272.1"/>
    </source>
</evidence>